<evidence type="ECO:0000313" key="6">
    <source>
        <dbReference type="Proteomes" id="UP000193778"/>
    </source>
</evidence>
<evidence type="ECO:0000256" key="1">
    <source>
        <dbReference type="ARBA" id="ARBA00023015"/>
    </source>
</evidence>
<dbReference type="PANTHER" id="PTHR43537:SF49">
    <property type="entry name" value="TRANSCRIPTIONAL REGULATORY PROTEIN"/>
    <property type="match status" value="1"/>
</dbReference>
<evidence type="ECO:0000313" key="5">
    <source>
        <dbReference type="EMBL" id="SLN40208.1"/>
    </source>
</evidence>
<evidence type="ECO:0000259" key="4">
    <source>
        <dbReference type="PROSITE" id="PS50949"/>
    </source>
</evidence>
<keyword evidence="1" id="KW-0805">Transcription regulation</keyword>
<dbReference type="PANTHER" id="PTHR43537">
    <property type="entry name" value="TRANSCRIPTIONAL REGULATOR, GNTR FAMILY"/>
    <property type="match status" value="1"/>
</dbReference>
<name>A0A1X6Z434_9RHOB</name>
<feature type="domain" description="HTH gntR-type" evidence="4">
    <location>
        <begin position="3"/>
        <end position="70"/>
    </location>
</feature>
<dbReference type="InterPro" id="IPR000524">
    <property type="entry name" value="Tscrpt_reg_HTH_GntR"/>
</dbReference>
<evidence type="ECO:0000256" key="3">
    <source>
        <dbReference type="ARBA" id="ARBA00023163"/>
    </source>
</evidence>
<dbReference type="GO" id="GO:0003677">
    <property type="term" value="F:DNA binding"/>
    <property type="evidence" value="ECO:0007669"/>
    <property type="project" value="UniProtKB-KW"/>
</dbReference>
<dbReference type="RefSeq" id="WP_085822325.1">
    <property type="nucleotide sequence ID" value="NZ_FWFP01000004.1"/>
</dbReference>
<keyword evidence="2" id="KW-0238">DNA-binding</keyword>
<dbReference type="InterPro" id="IPR011711">
    <property type="entry name" value="GntR_C"/>
</dbReference>
<dbReference type="PROSITE" id="PS50949">
    <property type="entry name" value="HTH_GNTR"/>
    <property type="match status" value="1"/>
</dbReference>
<dbReference type="CDD" id="cd07377">
    <property type="entry name" value="WHTH_GntR"/>
    <property type="match status" value="1"/>
</dbReference>
<dbReference type="InterPro" id="IPR008920">
    <property type="entry name" value="TF_FadR/GntR_C"/>
</dbReference>
<dbReference type="Pfam" id="PF07729">
    <property type="entry name" value="FCD"/>
    <property type="match status" value="1"/>
</dbReference>
<dbReference type="OrthoDB" id="7620579at2"/>
<evidence type="ECO:0000256" key="2">
    <source>
        <dbReference type="ARBA" id="ARBA00023125"/>
    </source>
</evidence>
<gene>
    <name evidence="5" type="primary">csiR_3</name>
    <name evidence="5" type="ORF">RUM8411_01807</name>
</gene>
<dbReference type="Gene3D" id="1.20.120.530">
    <property type="entry name" value="GntR ligand-binding domain-like"/>
    <property type="match status" value="1"/>
</dbReference>
<protein>
    <submittedName>
        <fullName evidence="5">HTH-type transcriptional repressor CsiR</fullName>
    </submittedName>
</protein>
<dbReference type="SUPFAM" id="SSF46785">
    <property type="entry name" value="Winged helix' DNA-binding domain"/>
    <property type="match status" value="1"/>
</dbReference>
<dbReference type="Proteomes" id="UP000193778">
    <property type="component" value="Unassembled WGS sequence"/>
</dbReference>
<reference evidence="6" key="1">
    <citation type="submission" date="2017-03" db="EMBL/GenBank/DDBJ databases">
        <authorList>
            <person name="Rodrigo-Torres L."/>
            <person name="Arahal R.D."/>
            <person name="Lucena T."/>
        </authorList>
    </citation>
    <scope>NUCLEOTIDE SEQUENCE [LARGE SCALE GENOMIC DNA]</scope>
    <source>
        <strain evidence="6">CECT 8411</strain>
    </source>
</reference>
<accession>A0A1X6Z434</accession>
<dbReference type="SMART" id="SM00895">
    <property type="entry name" value="FCD"/>
    <property type="match status" value="1"/>
</dbReference>
<dbReference type="Gene3D" id="1.10.10.10">
    <property type="entry name" value="Winged helix-like DNA-binding domain superfamily/Winged helix DNA-binding domain"/>
    <property type="match status" value="1"/>
</dbReference>
<keyword evidence="6" id="KW-1185">Reference proteome</keyword>
<dbReference type="InterPro" id="IPR036390">
    <property type="entry name" value="WH_DNA-bd_sf"/>
</dbReference>
<organism evidence="5 6">
    <name type="scientific">Ruegeria meonggei</name>
    <dbReference type="NCBI Taxonomy" id="1446476"/>
    <lineage>
        <taxon>Bacteria</taxon>
        <taxon>Pseudomonadati</taxon>
        <taxon>Pseudomonadota</taxon>
        <taxon>Alphaproteobacteria</taxon>
        <taxon>Rhodobacterales</taxon>
        <taxon>Roseobacteraceae</taxon>
        <taxon>Ruegeria</taxon>
    </lineage>
</organism>
<dbReference type="InterPro" id="IPR036388">
    <property type="entry name" value="WH-like_DNA-bd_sf"/>
</dbReference>
<dbReference type="PRINTS" id="PR00035">
    <property type="entry name" value="HTHGNTR"/>
</dbReference>
<proteinExistence type="predicted"/>
<dbReference type="SUPFAM" id="SSF48008">
    <property type="entry name" value="GntR ligand-binding domain-like"/>
    <property type="match status" value="1"/>
</dbReference>
<dbReference type="Pfam" id="PF00392">
    <property type="entry name" value="GntR"/>
    <property type="match status" value="1"/>
</dbReference>
<dbReference type="GO" id="GO:0003700">
    <property type="term" value="F:DNA-binding transcription factor activity"/>
    <property type="evidence" value="ECO:0007669"/>
    <property type="project" value="InterPro"/>
</dbReference>
<sequence>MELKRADQIAETLEEAVFKGEYEDGHRLDEIKLADQFGVSRTPIREALQKLVLSGMAEQIPRRGVFVRQPGPVELLEMFETMAELEAACGRFASARMSDEGLERLARANERCRDAVDRDDSAGYYLENEAFHQEIYRGATNSFLEREALRLQNRLKPYRRVQLRFRGRMTQSLSEHEAIVDALKAGDAELAATTLRNHVTVQGEKFQQLMAGLNQ</sequence>
<dbReference type="SMART" id="SM00345">
    <property type="entry name" value="HTH_GNTR"/>
    <property type="match status" value="1"/>
</dbReference>
<keyword evidence="3" id="KW-0804">Transcription</keyword>
<dbReference type="EMBL" id="FWFP01000004">
    <property type="protein sequence ID" value="SLN40208.1"/>
    <property type="molecule type" value="Genomic_DNA"/>
</dbReference>
<dbReference type="AlphaFoldDB" id="A0A1X6Z434"/>